<sequence length="83" mass="9639">MSIVNLACKKPLELGYSYELWTYSLLLNHIHHEAAKRKRDQLVTLSRSKLWAILTEAEIRLQKVHGDTCLKITVFECELRKSG</sequence>
<dbReference type="EMBL" id="BAFN01000001">
    <property type="protein sequence ID" value="GAN35273.1"/>
    <property type="molecule type" value="Genomic_DNA"/>
</dbReference>
<comment type="caution">
    <text evidence="1">The sequence shown here is derived from an EMBL/GenBank/DDBJ whole genome shotgun (WGS) entry which is preliminary data.</text>
</comment>
<proteinExistence type="predicted"/>
<evidence type="ECO:0000313" key="1">
    <source>
        <dbReference type="EMBL" id="GAN35273.1"/>
    </source>
</evidence>
<gene>
    <name evidence="1" type="ORF">BROSI_A3822</name>
</gene>
<accession>A0ABQ0K2H9</accession>
<organism evidence="1 2">
    <name type="scientific">Candidatus Brocadia sinica JPN1</name>
    <dbReference type="NCBI Taxonomy" id="1197129"/>
    <lineage>
        <taxon>Bacteria</taxon>
        <taxon>Pseudomonadati</taxon>
        <taxon>Planctomycetota</taxon>
        <taxon>Candidatus Brocadiia</taxon>
        <taxon>Candidatus Brocadiales</taxon>
        <taxon>Candidatus Brocadiaceae</taxon>
        <taxon>Candidatus Brocadia</taxon>
    </lineage>
</organism>
<reference evidence="2" key="1">
    <citation type="journal article" date="2015" name="Genome Announc.">
        <title>Draft Genome Sequence of an Anaerobic Ammonium-Oxidizing Bacterium, "Candidatus Brocadia sinica".</title>
        <authorList>
            <person name="Oshiki M."/>
            <person name="Shinyako-Hata K."/>
            <person name="Satoh H."/>
            <person name="Okabe S."/>
        </authorList>
    </citation>
    <scope>NUCLEOTIDE SEQUENCE [LARGE SCALE GENOMIC DNA]</scope>
    <source>
        <strain evidence="2">JPN1</strain>
    </source>
</reference>
<evidence type="ECO:0000313" key="2">
    <source>
        <dbReference type="Proteomes" id="UP000032309"/>
    </source>
</evidence>
<name>A0ABQ0K2H9_9BACT</name>
<keyword evidence="2" id="KW-1185">Reference proteome</keyword>
<dbReference type="Proteomes" id="UP000032309">
    <property type="component" value="Unassembled WGS sequence"/>
</dbReference>
<protein>
    <submittedName>
        <fullName evidence="1">Transposase and inactivated derivatives</fullName>
    </submittedName>
</protein>